<proteinExistence type="predicted"/>
<organism evidence="2 3">
    <name type="scientific">Parafrankia irregularis</name>
    <dbReference type="NCBI Taxonomy" id="795642"/>
    <lineage>
        <taxon>Bacteria</taxon>
        <taxon>Bacillati</taxon>
        <taxon>Actinomycetota</taxon>
        <taxon>Actinomycetes</taxon>
        <taxon>Frankiales</taxon>
        <taxon>Frankiaceae</taxon>
        <taxon>Parafrankia</taxon>
    </lineage>
</organism>
<keyword evidence="2" id="KW-0808">Transferase</keyword>
<gene>
    <name evidence="2" type="ORF">Ga0074812_11035</name>
</gene>
<feature type="region of interest" description="Disordered" evidence="1">
    <location>
        <begin position="359"/>
        <end position="382"/>
    </location>
</feature>
<dbReference type="PANTHER" id="PTHR48228:SF2">
    <property type="entry name" value="E-CINNAMOYL-COA:R-PHENYLLACTATE COA TRANSFERASE LARGE SUBUNIT"/>
    <property type="match status" value="1"/>
</dbReference>
<reference evidence="3" key="1">
    <citation type="submission" date="2015-11" db="EMBL/GenBank/DDBJ databases">
        <authorList>
            <person name="Varghese N."/>
        </authorList>
    </citation>
    <scope>NUCLEOTIDE SEQUENCE [LARGE SCALE GENOMIC DNA]</scope>
    <source>
        <strain evidence="3">DSM 45899</strain>
    </source>
</reference>
<feature type="compositionally biased region" description="Basic and acidic residues" evidence="1">
    <location>
        <begin position="368"/>
        <end position="382"/>
    </location>
</feature>
<evidence type="ECO:0000313" key="2">
    <source>
        <dbReference type="EMBL" id="CUU57020.1"/>
    </source>
</evidence>
<sequence>MDDPAFGGIRVIELAQWVFVPVAGALLADWGADVVRVERPEGDPYRGLATQGIGTDGAGGVNLSIALANRGKRSLALDLRTEPGRRVLDQLLATADVFLTNFRPGALRRLGLDAETLTARYPKLVYARGHGFGARGPGADRPGYDSSAFWAQGGLAHVLTPPGQDVPISQRGAMGDRNGATALAFGIAAALLRRERTGRGSVVDVSLLATAMWTLSSDVLSALAGQTPRAASGAAAYRNPLVGPYRTKDGRHIQLVFLEPDRYWADFCRLVGRDDLVTDPRFADLAARAANREACVATIAAIFADRTFAEWKDLLAGIDAPWAPVQAVEELLTDPQVLANDYLGEVRLGEAGADAGASYRLPSGPVQIDERPPELRRAPEHGEHTESVLLELGYTWEQIGELAEAGVIP</sequence>
<evidence type="ECO:0000313" key="3">
    <source>
        <dbReference type="Proteomes" id="UP000198802"/>
    </source>
</evidence>
<evidence type="ECO:0000256" key="1">
    <source>
        <dbReference type="SAM" id="MobiDB-lite"/>
    </source>
</evidence>
<dbReference type="Gene3D" id="3.30.1540.10">
    <property type="entry name" value="formyl-coa transferase, domain 3"/>
    <property type="match status" value="1"/>
</dbReference>
<dbReference type="InterPro" id="IPR050509">
    <property type="entry name" value="CoA-transferase_III"/>
</dbReference>
<dbReference type="SUPFAM" id="SSF89796">
    <property type="entry name" value="CoA-transferase family III (CaiB/BaiF)"/>
    <property type="match status" value="1"/>
</dbReference>
<dbReference type="InterPro" id="IPR023606">
    <property type="entry name" value="CoA-Trfase_III_dom_1_sf"/>
</dbReference>
<dbReference type="GO" id="GO:0016740">
    <property type="term" value="F:transferase activity"/>
    <property type="evidence" value="ECO:0007669"/>
    <property type="project" value="UniProtKB-KW"/>
</dbReference>
<dbReference type="PANTHER" id="PTHR48228">
    <property type="entry name" value="SUCCINYL-COA--D-CITRAMALATE COA-TRANSFERASE"/>
    <property type="match status" value="1"/>
</dbReference>
<dbReference type="Gene3D" id="3.40.50.10540">
    <property type="entry name" value="Crotonobetainyl-coa:carnitine coa-transferase, domain 1"/>
    <property type="match status" value="1"/>
</dbReference>
<dbReference type="AlphaFoldDB" id="A0A0S4QQE6"/>
<dbReference type="InterPro" id="IPR044855">
    <property type="entry name" value="CoA-Trfase_III_dom3_sf"/>
</dbReference>
<dbReference type="RefSeq" id="WP_091278003.1">
    <property type="nucleotide sequence ID" value="NZ_FAOZ01000010.1"/>
</dbReference>
<accession>A0A0S4QQE6</accession>
<dbReference type="Pfam" id="PF02515">
    <property type="entry name" value="CoA_transf_3"/>
    <property type="match status" value="1"/>
</dbReference>
<keyword evidence="3" id="KW-1185">Reference proteome</keyword>
<dbReference type="InterPro" id="IPR003673">
    <property type="entry name" value="CoA-Trfase_fam_III"/>
</dbReference>
<dbReference type="EMBL" id="FAOZ01000010">
    <property type="protein sequence ID" value="CUU57020.1"/>
    <property type="molecule type" value="Genomic_DNA"/>
</dbReference>
<name>A0A0S4QQE6_9ACTN</name>
<protein>
    <submittedName>
        <fullName evidence="2">Crotonobetainyl-CoA:carnitine CoA-transferase CaiB</fullName>
    </submittedName>
</protein>
<dbReference type="Proteomes" id="UP000198802">
    <property type="component" value="Unassembled WGS sequence"/>
</dbReference>